<reference evidence="1 2" key="1">
    <citation type="submission" date="2023-09" db="EMBL/GenBank/DDBJ databases">
        <authorList>
            <person name="Rey-Velasco X."/>
        </authorList>
    </citation>
    <scope>NUCLEOTIDE SEQUENCE [LARGE SCALE GENOMIC DNA]</scope>
    <source>
        <strain evidence="1 2">F260</strain>
    </source>
</reference>
<dbReference type="EMBL" id="JAVRHO010000037">
    <property type="protein sequence ID" value="MDT0648309.1"/>
    <property type="molecule type" value="Genomic_DNA"/>
</dbReference>
<keyword evidence="2" id="KW-1185">Reference proteome</keyword>
<evidence type="ECO:0000313" key="2">
    <source>
        <dbReference type="Proteomes" id="UP001245285"/>
    </source>
</evidence>
<organism evidence="1 2">
    <name type="scientific">Autumnicola lenta</name>
    <dbReference type="NCBI Taxonomy" id="3075593"/>
    <lineage>
        <taxon>Bacteria</taxon>
        <taxon>Pseudomonadati</taxon>
        <taxon>Bacteroidota</taxon>
        <taxon>Flavobacteriia</taxon>
        <taxon>Flavobacteriales</taxon>
        <taxon>Flavobacteriaceae</taxon>
        <taxon>Autumnicola</taxon>
    </lineage>
</organism>
<dbReference type="Proteomes" id="UP001245285">
    <property type="component" value="Unassembled WGS sequence"/>
</dbReference>
<sequence>MKKYKIILLVLLIMLPMRKINAQEKLDPQIYNGNLIEYLTVVNIWVEGHMLLNYCKCSRNEDFIIAYQEVRASYNAFLNSYIHNLMLAKSRQGLNTFKQINSSEFVKADSSLRDAYVALIALSKTKAGDCEIQPFLPTVVTIAELTQIATSVLDIIRDTNRRNEEKKVAVIQSLENFKIPSSQAYDCIN</sequence>
<comment type="caution">
    <text evidence="1">The sequence shown here is derived from an EMBL/GenBank/DDBJ whole genome shotgun (WGS) entry which is preliminary data.</text>
</comment>
<evidence type="ECO:0000313" key="1">
    <source>
        <dbReference type="EMBL" id="MDT0648309.1"/>
    </source>
</evidence>
<accession>A0ABU3CPM7</accession>
<name>A0ABU3CPM7_9FLAO</name>
<gene>
    <name evidence="1" type="ORF">RM545_16580</name>
</gene>
<protein>
    <submittedName>
        <fullName evidence="1">Uncharacterized protein</fullName>
    </submittedName>
</protein>
<dbReference type="RefSeq" id="WP_311496403.1">
    <property type="nucleotide sequence ID" value="NZ_JAVRHO010000037.1"/>
</dbReference>
<proteinExistence type="predicted"/>